<feature type="transmembrane region" description="Helical" evidence="8">
    <location>
        <begin position="264"/>
        <end position="284"/>
    </location>
</feature>
<keyword evidence="5 8" id="KW-1133">Transmembrane helix</keyword>
<dbReference type="InterPro" id="IPR038770">
    <property type="entry name" value="Na+/solute_symporter_sf"/>
</dbReference>
<proteinExistence type="inferred from homology"/>
<gene>
    <name evidence="10" type="ORF">P5G50_17065</name>
</gene>
<evidence type="ECO:0000256" key="7">
    <source>
        <dbReference type="SAM" id="MobiDB-lite"/>
    </source>
</evidence>
<feature type="compositionally biased region" description="Basic and acidic residues" evidence="7">
    <location>
        <begin position="421"/>
        <end position="430"/>
    </location>
</feature>
<evidence type="ECO:0000256" key="3">
    <source>
        <dbReference type="ARBA" id="ARBA00022448"/>
    </source>
</evidence>
<dbReference type="Gene3D" id="1.20.1530.20">
    <property type="match status" value="1"/>
</dbReference>
<dbReference type="Pfam" id="PF00999">
    <property type="entry name" value="Na_H_Exchanger"/>
    <property type="match status" value="1"/>
</dbReference>
<feature type="transmembrane region" description="Helical" evidence="8">
    <location>
        <begin position="150"/>
        <end position="173"/>
    </location>
</feature>
<feature type="transmembrane region" description="Helical" evidence="8">
    <location>
        <begin position="355"/>
        <end position="376"/>
    </location>
</feature>
<feature type="compositionally biased region" description="Basic and acidic residues" evidence="7">
    <location>
        <begin position="454"/>
        <end position="464"/>
    </location>
</feature>
<evidence type="ECO:0000259" key="9">
    <source>
        <dbReference type="Pfam" id="PF00999"/>
    </source>
</evidence>
<comment type="similarity">
    <text evidence="2">Belongs to the monovalent cation:proton antiporter 2 (CPA2) transporter (TC 2.A.37) family.</text>
</comment>
<protein>
    <submittedName>
        <fullName evidence="10">Cation:proton antiporter</fullName>
    </submittedName>
</protein>
<evidence type="ECO:0000256" key="1">
    <source>
        <dbReference type="ARBA" id="ARBA00004141"/>
    </source>
</evidence>
<dbReference type="RefSeq" id="WP_301212276.1">
    <property type="nucleotide sequence ID" value="NZ_JAROCF010000001.1"/>
</dbReference>
<feature type="transmembrane region" description="Helical" evidence="8">
    <location>
        <begin position="57"/>
        <end position="77"/>
    </location>
</feature>
<organism evidence="10 11">
    <name type="scientific">Leifsonia williamsii</name>
    <dbReference type="NCBI Taxonomy" id="3035919"/>
    <lineage>
        <taxon>Bacteria</taxon>
        <taxon>Bacillati</taxon>
        <taxon>Actinomycetota</taxon>
        <taxon>Actinomycetes</taxon>
        <taxon>Micrococcales</taxon>
        <taxon>Microbacteriaceae</taxon>
        <taxon>Leifsonia</taxon>
    </lineage>
</organism>
<feature type="domain" description="Cation/H+ exchanger transmembrane" evidence="9">
    <location>
        <begin position="14"/>
        <end position="373"/>
    </location>
</feature>
<dbReference type="PANTHER" id="PTHR42751">
    <property type="entry name" value="SODIUM/HYDROGEN EXCHANGER FAMILY/TRKA DOMAIN PROTEIN"/>
    <property type="match status" value="1"/>
</dbReference>
<keyword evidence="3" id="KW-0813">Transport</keyword>
<accession>A0ABT8KFD8</accession>
<dbReference type="Proteomes" id="UP001174208">
    <property type="component" value="Unassembled WGS sequence"/>
</dbReference>
<feature type="transmembrane region" description="Helical" evidence="8">
    <location>
        <begin position="6"/>
        <end position="24"/>
    </location>
</feature>
<comment type="subcellular location">
    <subcellularLocation>
        <location evidence="1">Membrane</location>
        <topology evidence="1">Multi-pass membrane protein</topology>
    </subcellularLocation>
</comment>
<evidence type="ECO:0000313" key="11">
    <source>
        <dbReference type="Proteomes" id="UP001174208"/>
    </source>
</evidence>
<evidence type="ECO:0000313" key="10">
    <source>
        <dbReference type="EMBL" id="MDN4616161.1"/>
    </source>
</evidence>
<dbReference type="PANTHER" id="PTHR42751:SF4">
    <property type="entry name" value="K(+)_H(+) ANTIPORTER SUBUNIT KHTU"/>
    <property type="match status" value="1"/>
</dbReference>
<evidence type="ECO:0000256" key="6">
    <source>
        <dbReference type="ARBA" id="ARBA00023136"/>
    </source>
</evidence>
<keyword evidence="4 8" id="KW-0812">Transmembrane</keyword>
<keyword evidence="6 8" id="KW-0472">Membrane</keyword>
<keyword evidence="11" id="KW-1185">Reference proteome</keyword>
<feature type="transmembrane region" description="Helical" evidence="8">
    <location>
        <begin position="119"/>
        <end position="138"/>
    </location>
</feature>
<reference evidence="10" key="1">
    <citation type="submission" date="2023-06" db="EMBL/GenBank/DDBJ databases">
        <title>MT1 and MT2 Draft Genomes of Novel Species.</title>
        <authorList>
            <person name="Venkateswaran K."/>
        </authorList>
    </citation>
    <scope>NUCLEOTIDE SEQUENCE</scope>
    <source>
        <strain evidence="10">F6_8S_P_1B</strain>
    </source>
</reference>
<feature type="transmembrane region" description="Helical" evidence="8">
    <location>
        <begin position="179"/>
        <end position="200"/>
    </location>
</feature>
<feature type="transmembrane region" description="Helical" evidence="8">
    <location>
        <begin position="89"/>
        <end position="113"/>
    </location>
</feature>
<feature type="transmembrane region" description="Helical" evidence="8">
    <location>
        <begin position="221"/>
        <end position="252"/>
    </location>
</feature>
<sequence length="464" mass="50136">MHLGEDLIILGILLLVAYVLGRLGRLVGLPAIPVYMVVGLLASPHTGWFPLDFESHYIELIAIFGLILLLFNLGLEFDQDEFFGNFGKLIISGGSYIVINMGVGLAFGFMVGWGTREALIIAGMTATSSSAIVTKLLIDLRRLPNTETPMILGVTVVEDIFIAIYLAIVSVVLSGETDFWPVVGKLAIAFTFLVVMFTIARWGGRFVSRLFRTKDDELFTILFFGFAVLFAGIGEILGVTDAIGAFLIGLVLGATKYRNKIEHIAIPLRDVFAAFFFLNFGLELDPAQFPSVLGPVLIAVAMTIVLNILAGQFVAWINGMGAQAGINTTVILQNRGEFALILATLSISAGLDERIQPFAGLYVLIMAVIGPVLAANSEKIGGMILRTGAPTRRRKKPKRDPMLDEEIALVEAATADLAPESGRDDRKADDTTAAVDRIVEQAMLEQSASGPAAKQEDSGDRKRD</sequence>
<feature type="region of interest" description="Disordered" evidence="7">
    <location>
        <begin position="413"/>
        <end position="464"/>
    </location>
</feature>
<dbReference type="InterPro" id="IPR006153">
    <property type="entry name" value="Cation/H_exchanger_TM"/>
</dbReference>
<name>A0ABT8KFD8_9MICO</name>
<evidence type="ECO:0000256" key="8">
    <source>
        <dbReference type="SAM" id="Phobius"/>
    </source>
</evidence>
<evidence type="ECO:0000256" key="5">
    <source>
        <dbReference type="ARBA" id="ARBA00022989"/>
    </source>
</evidence>
<evidence type="ECO:0000256" key="4">
    <source>
        <dbReference type="ARBA" id="ARBA00022692"/>
    </source>
</evidence>
<evidence type="ECO:0000256" key="2">
    <source>
        <dbReference type="ARBA" id="ARBA00005551"/>
    </source>
</evidence>
<comment type="caution">
    <text evidence="10">The sequence shown here is derived from an EMBL/GenBank/DDBJ whole genome shotgun (WGS) entry which is preliminary data.</text>
</comment>
<feature type="transmembrane region" description="Helical" evidence="8">
    <location>
        <begin position="296"/>
        <end position="317"/>
    </location>
</feature>
<dbReference type="EMBL" id="JAROCF010000001">
    <property type="protein sequence ID" value="MDN4616161.1"/>
    <property type="molecule type" value="Genomic_DNA"/>
</dbReference>
<feature type="transmembrane region" description="Helical" evidence="8">
    <location>
        <begin position="31"/>
        <end position="51"/>
    </location>
</feature>